<proteinExistence type="inferred from homology"/>
<dbReference type="GO" id="GO:0016787">
    <property type="term" value="F:hydrolase activity"/>
    <property type="evidence" value="ECO:0007669"/>
    <property type="project" value="UniProtKB-KW"/>
</dbReference>
<dbReference type="EMBL" id="JAYWLC010000002">
    <property type="protein sequence ID" value="MER5170977.1"/>
    <property type="molecule type" value="Genomic_DNA"/>
</dbReference>
<dbReference type="PROSITE" id="PS01174">
    <property type="entry name" value="LIPASE_GDXG_SER"/>
    <property type="match status" value="1"/>
</dbReference>
<comment type="caution">
    <text evidence="5">The sequence shown here is derived from an EMBL/GenBank/DDBJ whole genome shotgun (WGS) entry which is preliminary data.</text>
</comment>
<organism evidence="5 6">
    <name type="scientific">Thioclava kandeliae</name>
    <dbReference type="NCBI Taxonomy" id="3070818"/>
    <lineage>
        <taxon>Bacteria</taxon>
        <taxon>Pseudomonadati</taxon>
        <taxon>Pseudomonadota</taxon>
        <taxon>Alphaproteobacteria</taxon>
        <taxon>Rhodobacterales</taxon>
        <taxon>Paracoccaceae</taxon>
        <taxon>Thioclava</taxon>
    </lineage>
</organism>
<dbReference type="InterPro" id="IPR029058">
    <property type="entry name" value="AB_hydrolase_fold"/>
</dbReference>
<keyword evidence="2 5" id="KW-0378">Hydrolase</keyword>
<evidence type="ECO:0000313" key="5">
    <source>
        <dbReference type="EMBL" id="MER5170977.1"/>
    </source>
</evidence>
<evidence type="ECO:0000256" key="3">
    <source>
        <dbReference type="PROSITE-ProRule" id="PRU10038"/>
    </source>
</evidence>
<keyword evidence="6" id="KW-1185">Reference proteome</keyword>
<accession>A0ABV1SDJ1</accession>
<reference evidence="5 6" key="1">
    <citation type="submission" date="2024-01" db="EMBL/GenBank/DDBJ databases">
        <authorList>
            <person name="Deng Y."/>
            <person name="Su J."/>
        </authorList>
    </citation>
    <scope>NUCLEOTIDE SEQUENCE [LARGE SCALE GENOMIC DNA]</scope>
    <source>
        <strain evidence="5 6">CPCC 100088</strain>
    </source>
</reference>
<protein>
    <submittedName>
        <fullName evidence="5">Alpha/beta hydrolase fold domain-containing protein</fullName>
    </submittedName>
</protein>
<dbReference type="SUPFAM" id="SSF53474">
    <property type="entry name" value="alpha/beta-Hydrolases"/>
    <property type="match status" value="1"/>
</dbReference>
<reference evidence="5 6" key="2">
    <citation type="submission" date="2024-06" db="EMBL/GenBank/DDBJ databases">
        <title>Thioclava kandeliae sp. nov. from a rhizosphere soil sample of Kandelia candel in a mangrove.</title>
        <authorList>
            <person name="Mu T."/>
        </authorList>
    </citation>
    <scope>NUCLEOTIDE SEQUENCE [LARGE SCALE GENOMIC DNA]</scope>
    <source>
        <strain evidence="5 6">CPCC 100088</strain>
    </source>
</reference>
<dbReference type="InterPro" id="IPR050300">
    <property type="entry name" value="GDXG_lipolytic_enzyme"/>
</dbReference>
<dbReference type="PANTHER" id="PTHR48081:SF30">
    <property type="entry name" value="ACETYL-HYDROLASE LIPR-RELATED"/>
    <property type="match status" value="1"/>
</dbReference>
<evidence type="ECO:0000313" key="6">
    <source>
        <dbReference type="Proteomes" id="UP001438953"/>
    </source>
</evidence>
<dbReference type="Proteomes" id="UP001438953">
    <property type="component" value="Unassembled WGS sequence"/>
</dbReference>
<evidence type="ECO:0000256" key="1">
    <source>
        <dbReference type="ARBA" id="ARBA00010515"/>
    </source>
</evidence>
<dbReference type="Gene3D" id="3.40.50.1820">
    <property type="entry name" value="alpha/beta hydrolase"/>
    <property type="match status" value="1"/>
</dbReference>
<gene>
    <name evidence="5" type="ORF">VSX56_04240</name>
</gene>
<sequence>MSLRVRMFNMMLRHMVKRRFRRITGPHEARAALEGGTHRLPIPSGLLVQRRDLGAVPALSVRAGVIRDYTHAVLYLHGGAYLAGSAWHYRGLAGEISRHLGAEVILPEYRLAPDHPLPAAPEDALAAWDGLLAQGFLPQDIAIAGDSAGGGLALGLLARLCTRGTPPAATCVMSPWTDLAGQGASLRENAEADPILPAEQFGTLVDMLLAGAAPDDPLISPLYSRFDGAGPVLIQHSLTEILCDDSLRMADRLRGFGVDVTVQSWPDTPHVWQIFARYLPEAEEAIEDLSRFIRRAWTAGPPAAGGS</sequence>
<dbReference type="InterPro" id="IPR013094">
    <property type="entry name" value="AB_hydrolase_3"/>
</dbReference>
<dbReference type="Pfam" id="PF07859">
    <property type="entry name" value="Abhydrolase_3"/>
    <property type="match status" value="1"/>
</dbReference>
<evidence type="ECO:0000256" key="2">
    <source>
        <dbReference type="ARBA" id="ARBA00022801"/>
    </source>
</evidence>
<dbReference type="RefSeq" id="WP_350935069.1">
    <property type="nucleotide sequence ID" value="NZ_JAYWLC010000002.1"/>
</dbReference>
<feature type="domain" description="Alpha/beta hydrolase fold-3" evidence="4">
    <location>
        <begin position="73"/>
        <end position="273"/>
    </location>
</feature>
<dbReference type="InterPro" id="IPR033140">
    <property type="entry name" value="Lipase_GDXG_put_SER_AS"/>
</dbReference>
<dbReference type="PANTHER" id="PTHR48081">
    <property type="entry name" value="AB HYDROLASE SUPERFAMILY PROTEIN C4A8.06C"/>
    <property type="match status" value="1"/>
</dbReference>
<feature type="active site" evidence="3">
    <location>
        <position position="147"/>
    </location>
</feature>
<comment type="similarity">
    <text evidence="1">Belongs to the 'GDXG' lipolytic enzyme family.</text>
</comment>
<name>A0ABV1SDJ1_9RHOB</name>
<evidence type="ECO:0000259" key="4">
    <source>
        <dbReference type="Pfam" id="PF07859"/>
    </source>
</evidence>